<comment type="caution">
    <text evidence="1">The sequence shown here is derived from an EMBL/GenBank/DDBJ whole genome shotgun (WGS) entry which is preliminary data.</text>
</comment>
<organism evidence="1 2">
    <name type="scientific">Persea americana</name>
    <name type="common">Avocado</name>
    <dbReference type="NCBI Taxonomy" id="3435"/>
    <lineage>
        <taxon>Eukaryota</taxon>
        <taxon>Viridiplantae</taxon>
        <taxon>Streptophyta</taxon>
        <taxon>Embryophyta</taxon>
        <taxon>Tracheophyta</taxon>
        <taxon>Spermatophyta</taxon>
        <taxon>Magnoliopsida</taxon>
        <taxon>Magnoliidae</taxon>
        <taxon>Laurales</taxon>
        <taxon>Lauraceae</taxon>
        <taxon>Persea</taxon>
    </lineage>
</organism>
<evidence type="ECO:0000313" key="2">
    <source>
        <dbReference type="Proteomes" id="UP001234297"/>
    </source>
</evidence>
<name>A0ACC2MSN6_PERAE</name>
<protein>
    <submittedName>
        <fullName evidence="1">Uncharacterized protein</fullName>
    </submittedName>
</protein>
<proteinExistence type="predicted"/>
<keyword evidence="2" id="KW-1185">Reference proteome</keyword>
<accession>A0ACC2MSN6</accession>
<evidence type="ECO:0000313" key="1">
    <source>
        <dbReference type="EMBL" id="KAJ8648660.1"/>
    </source>
</evidence>
<dbReference type="EMBL" id="CM056809">
    <property type="protein sequence ID" value="KAJ8648660.1"/>
    <property type="molecule type" value="Genomic_DNA"/>
</dbReference>
<reference evidence="1 2" key="1">
    <citation type="journal article" date="2022" name="Hortic Res">
        <title>A haplotype resolved chromosomal level avocado genome allows analysis of novel avocado genes.</title>
        <authorList>
            <person name="Nath O."/>
            <person name="Fletcher S.J."/>
            <person name="Hayward A."/>
            <person name="Shaw L.M."/>
            <person name="Masouleh A.K."/>
            <person name="Furtado A."/>
            <person name="Henry R.J."/>
            <person name="Mitter N."/>
        </authorList>
    </citation>
    <scope>NUCLEOTIDE SEQUENCE [LARGE SCALE GENOMIC DNA]</scope>
    <source>
        <strain evidence="2">cv. Hass</strain>
    </source>
</reference>
<gene>
    <name evidence="1" type="ORF">MRB53_001683</name>
</gene>
<sequence>MEYRNFRFILFLSRETSFAGVTSLLLPCVTQSVLQQGEDRRATLSPMSDSRSQLSASERLSRKLDFAMAGECSLGIMGTEGVKG</sequence>
<dbReference type="Proteomes" id="UP001234297">
    <property type="component" value="Chromosome 1"/>
</dbReference>